<dbReference type="Gene3D" id="3.90.50.10">
    <property type="entry name" value="Photosynthetic Reaction Center, subunit H, domain 2"/>
    <property type="match status" value="1"/>
</dbReference>
<evidence type="ECO:0000259" key="2">
    <source>
        <dbReference type="Pfam" id="PF03967"/>
    </source>
</evidence>
<dbReference type="SUPFAM" id="SSF81490">
    <property type="entry name" value="Photosystem II reaction centre subunit H, transmembrane region"/>
    <property type="match status" value="1"/>
</dbReference>
<reference evidence="4 5" key="1">
    <citation type="submission" date="2020-08" db="EMBL/GenBank/DDBJ databases">
        <title>Genomic Encyclopedia of Type Strains, Phase IV (KMG-IV): sequencing the most valuable type-strain genomes for metagenomic binning, comparative biology and taxonomic classification.</title>
        <authorList>
            <person name="Goeker M."/>
        </authorList>
    </citation>
    <scope>NUCLEOTIDE SEQUENCE [LARGE SCALE GENOMIC DNA]</scope>
    <source>
        <strain evidence="4 5">DSM 103570</strain>
    </source>
</reference>
<evidence type="ECO:0000313" key="4">
    <source>
        <dbReference type="EMBL" id="MBB4001931.1"/>
    </source>
</evidence>
<keyword evidence="1" id="KW-0472">Membrane</keyword>
<proteinExistence type="predicted"/>
<keyword evidence="1" id="KW-0812">Transmembrane</keyword>
<dbReference type="InterPro" id="IPR011033">
    <property type="entry name" value="PRC_barrel-like_sf"/>
</dbReference>
<gene>
    <name evidence="4" type="ORF">GGR03_000978</name>
</gene>
<feature type="transmembrane region" description="Helical" evidence="1">
    <location>
        <begin position="12"/>
        <end position="31"/>
    </location>
</feature>
<accession>A0A7W6HB50</accession>
<dbReference type="InterPro" id="IPR015810">
    <property type="entry name" value="Photo_RC_H_N"/>
</dbReference>
<evidence type="ECO:0000259" key="3">
    <source>
        <dbReference type="Pfam" id="PF05239"/>
    </source>
</evidence>
<evidence type="ECO:0000256" key="1">
    <source>
        <dbReference type="SAM" id="Phobius"/>
    </source>
</evidence>
<comment type="caution">
    <text evidence="4">The sequence shown here is derived from an EMBL/GenBank/DDBJ whole genome shotgun (WGS) entry which is preliminary data.</text>
</comment>
<dbReference type="SUPFAM" id="SSF50346">
    <property type="entry name" value="PRC-barrel domain"/>
    <property type="match status" value="1"/>
</dbReference>
<protein>
    <submittedName>
        <fullName evidence="4">Photosynthetic reaction center H subunit</fullName>
    </submittedName>
</protein>
<sequence>MPLIPFTEQFDIPLLLVFLFFLFFLGLVYYLRSEDKREGYPLESDRTRGTGGRMQVVGFPPMPSPKVFRRSDGSVQLAPRPAREREINAIPAYEFPGAPLLPLGDPLVDGVGPASYALKEDVPDLTYEGTLKIAPMRSNPQYRIAAGDPDLVGMEVVASDGRVVGTIVDIWLNAAEYFIRYLEVETSLEAGGRRILAPVSFADIRASRRAVHFGSLTADQFSRVPGLASPDQITLREEDRLNGYFAGGYLYAGTTPKGFLA</sequence>
<evidence type="ECO:0000313" key="5">
    <source>
        <dbReference type="Proteomes" id="UP000588647"/>
    </source>
</evidence>
<feature type="domain" description="PRC-barrel" evidence="3">
    <location>
        <begin position="149"/>
        <end position="206"/>
    </location>
</feature>
<dbReference type="GO" id="GO:0019684">
    <property type="term" value="P:photosynthesis, light reaction"/>
    <property type="evidence" value="ECO:0007669"/>
    <property type="project" value="InterPro"/>
</dbReference>
<keyword evidence="5" id="KW-1185">Reference proteome</keyword>
<dbReference type="InterPro" id="IPR005652">
    <property type="entry name" value="Photo_RC_H"/>
</dbReference>
<dbReference type="InterPro" id="IPR027275">
    <property type="entry name" value="PRC-brl_dom"/>
</dbReference>
<dbReference type="RefSeq" id="WP_183206399.1">
    <property type="nucleotide sequence ID" value="NZ_JAAAMM010000001.1"/>
</dbReference>
<name>A0A7W6HB50_9HYPH</name>
<dbReference type="Pfam" id="PF05239">
    <property type="entry name" value="PRC"/>
    <property type="match status" value="1"/>
</dbReference>
<dbReference type="InterPro" id="IPR037097">
    <property type="entry name" value="Photo_RC_H_N_sf"/>
</dbReference>
<dbReference type="EMBL" id="JACIEM010000001">
    <property type="protein sequence ID" value="MBB4001931.1"/>
    <property type="molecule type" value="Genomic_DNA"/>
</dbReference>
<organism evidence="4 5">
    <name type="scientific">Aurantimonas endophytica</name>
    <dbReference type="NCBI Taxonomy" id="1522175"/>
    <lineage>
        <taxon>Bacteria</taxon>
        <taxon>Pseudomonadati</taxon>
        <taxon>Pseudomonadota</taxon>
        <taxon>Alphaproteobacteria</taxon>
        <taxon>Hyphomicrobiales</taxon>
        <taxon>Aurantimonadaceae</taxon>
        <taxon>Aurantimonas</taxon>
    </lineage>
</organism>
<keyword evidence="1" id="KW-1133">Transmembrane helix</keyword>
<feature type="domain" description="Photosynthetic reaction centre H subunit N-terminal" evidence="2">
    <location>
        <begin position="6"/>
        <end position="137"/>
    </location>
</feature>
<dbReference type="InterPro" id="IPR014747">
    <property type="entry name" value="Bac_photo_RC_H_C"/>
</dbReference>
<dbReference type="Gene3D" id="4.10.540.10">
    <property type="entry name" value="Photosynthetic reaction centre, H subunit, N-terminal domain"/>
    <property type="match status" value="1"/>
</dbReference>
<dbReference type="GO" id="GO:0030077">
    <property type="term" value="C:plasma membrane light-harvesting complex"/>
    <property type="evidence" value="ECO:0007669"/>
    <property type="project" value="InterPro"/>
</dbReference>
<dbReference type="AlphaFoldDB" id="A0A7W6HB50"/>
<dbReference type="Pfam" id="PF03967">
    <property type="entry name" value="PRCH"/>
    <property type="match status" value="1"/>
</dbReference>
<dbReference type="Proteomes" id="UP000588647">
    <property type="component" value="Unassembled WGS sequence"/>
</dbReference>
<dbReference type="NCBIfam" id="TIGR01150">
    <property type="entry name" value="puhA"/>
    <property type="match status" value="1"/>
</dbReference>